<dbReference type="EMBL" id="BPQO01000007">
    <property type="protein sequence ID" value="GJD88668.1"/>
    <property type="molecule type" value="Genomic_DNA"/>
</dbReference>
<protein>
    <recommendedName>
        <fullName evidence="4">DUF1236 domain-containing protein</fullName>
    </recommendedName>
</protein>
<organism evidence="2 3">
    <name type="scientific">Methylobacterium hispanicum</name>
    <dbReference type="NCBI Taxonomy" id="270350"/>
    <lineage>
        <taxon>Bacteria</taxon>
        <taxon>Pseudomonadati</taxon>
        <taxon>Pseudomonadota</taxon>
        <taxon>Alphaproteobacteria</taxon>
        <taxon>Hyphomicrobiales</taxon>
        <taxon>Methylobacteriaceae</taxon>
        <taxon>Methylobacterium</taxon>
    </lineage>
</organism>
<evidence type="ECO:0000313" key="3">
    <source>
        <dbReference type="Proteomes" id="UP001055247"/>
    </source>
</evidence>
<reference evidence="2" key="2">
    <citation type="submission" date="2021-08" db="EMBL/GenBank/DDBJ databases">
        <authorList>
            <person name="Tani A."/>
            <person name="Ola A."/>
            <person name="Ogura Y."/>
            <person name="Katsura K."/>
            <person name="Hayashi T."/>
        </authorList>
    </citation>
    <scope>NUCLEOTIDE SEQUENCE</scope>
    <source>
        <strain evidence="2">DSM 16372</strain>
    </source>
</reference>
<keyword evidence="3" id="KW-1185">Reference proteome</keyword>
<evidence type="ECO:0008006" key="4">
    <source>
        <dbReference type="Google" id="ProtNLM"/>
    </source>
</evidence>
<dbReference type="Proteomes" id="UP001055247">
    <property type="component" value="Unassembled WGS sequence"/>
</dbReference>
<proteinExistence type="predicted"/>
<comment type="caution">
    <text evidence="2">The sequence shown here is derived from an EMBL/GenBank/DDBJ whole genome shotgun (WGS) entry which is preliminary data.</text>
</comment>
<gene>
    <name evidence="2" type="ORF">BHAOGJBA_2189</name>
</gene>
<keyword evidence="1" id="KW-0732">Signal</keyword>
<evidence type="ECO:0000256" key="1">
    <source>
        <dbReference type="SAM" id="SignalP"/>
    </source>
</evidence>
<name>A0AAV4ZLB0_9HYPH</name>
<dbReference type="AlphaFoldDB" id="A0AAV4ZLB0"/>
<accession>A0AAV4ZLB0</accession>
<evidence type="ECO:0000313" key="2">
    <source>
        <dbReference type="EMBL" id="GJD88668.1"/>
    </source>
</evidence>
<sequence length="127" mass="13519">MTTGSRNMSRIALGAIAALCCLSVRAQPLVVQVNPRGPTTGEIEVGGTPVAVATLFEVGPRYTAANGFGRRVGIGSPVPDWIEMGLFRNQSVPSLDPSGYYGYFISPDDKAVVVDLDSRRVVRVLSH</sequence>
<reference evidence="2" key="1">
    <citation type="journal article" date="2016" name="Front. Microbiol.">
        <title>Genome Sequence of the Piezophilic, Mesophilic Sulfate-Reducing Bacterium Desulfovibrio indicus J2T.</title>
        <authorList>
            <person name="Cao J."/>
            <person name="Maignien L."/>
            <person name="Shao Z."/>
            <person name="Alain K."/>
            <person name="Jebbar M."/>
        </authorList>
    </citation>
    <scope>NUCLEOTIDE SEQUENCE</scope>
    <source>
        <strain evidence="2">DSM 16372</strain>
    </source>
</reference>
<feature type="signal peptide" evidence="1">
    <location>
        <begin position="1"/>
        <end position="26"/>
    </location>
</feature>
<feature type="chain" id="PRO_5043764088" description="DUF1236 domain-containing protein" evidence="1">
    <location>
        <begin position="27"/>
        <end position="127"/>
    </location>
</feature>